<evidence type="ECO:0000313" key="11">
    <source>
        <dbReference type="WBParaSite" id="Hba_17533"/>
    </source>
</evidence>
<keyword evidence="8 9" id="KW-0472">Membrane</keyword>
<accession>A0A1I7XIJ9</accession>
<dbReference type="GO" id="GO:0005886">
    <property type="term" value="C:plasma membrane"/>
    <property type="evidence" value="ECO:0007669"/>
    <property type="project" value="TreeGrafter"/>
</dbReference>
<comment type="function">
    <text evidence="9">Essential component of the vacuolar proton pump (V-ATPase), a multimeric enzyme that catalyzes the translocation of protons across the membranes. Required for assembly and activity of the V-ATPase.</text>
</comment>
<feature type="transmembrane region" description="Helical" evidence="9">
    <location>
        <begin position="241"/>
        <end position="264"/>
    </location>
</feature>
<comment type="similarity">
    <text evidence="2 9">Belongs to the V-ATPase 116 kDa subunit family.</text>
</comment>
<dbReference type="GO" id="GO:0046961">
    <property type="term" value="F:proton-transporting ATPase activity, rotational mechanism"/>
    <property type="evidence" value="ECO:0007669"/>
    <property type="project" value="InterPro"/>
</dbReference>
<keyword evidence="6 9" id="KW-1133">Transmembrane helix</keyword>
<dbReference type="AlphaFoldDB" id="A0A1I7XIJ9"/>
<keyword evidence="4 9" id="KW-0812">Transmembrane</keyword>
<dbReference type="Pfam" id="PF01496">
    <property type="entry name" value="V_ATPase_I"/>
    <property type="match status" value="1"/>
</dbReference>
<organism evidence="10 11">
    <name type="scientific">Heterorhabditis bacteriophora</name>
    <name type="common">Entomopathogenic nematode worm</name>
    <dbReference type="NCBI Taxonomy" id="37862"/>
    <lineage>
        <taxon>Eukaryota</taxon>
        <taxon>Metazoa</taxon>
        <taxon>Ecdysozoa</taxon>
        <taxon>Nematoda</taxon>
        <taxon>Chromadorea</taxon>
        <taxon>Rhabditida</taxon>
        <taxon>Rhabditina</taxon>
        <taxon>Rhabditomorpha</taxon>
        <taxon>Strongyloidea</taxon>
        <taxon>Heterorhabditidae</taxon>
        <taxon>Heterorhabditis</taxon>
    </lineage>
</organism>
<evidence type="ECO:0000256" key="1">
    <source>
        <dbReference type="ARBA" id="ARBA00004141"/>
    </source>
</evidence>
<protein>
    <recommendedName>
        <fullName evidence="9">V-type proton ATPase subunit a</fullName>
    </recommendedName>
</protein>
<dbReference type="InterPro" id="IPR026028">
    <property type="entry name" value="V-type_ATPase_116kDa_su_euka"/>
</dbReference>
<keyword evidence="10" id="KW-1185">Reference proteome</keyword>
<dbReference type="GO" id="GO:0007035">
    <property type="term" value="P:vacuolar acidification"/>
    <property type="evidence" value="ECO:0007669"/>
    <property type="project" value="TreeGrafter"/>
</dbReference>
<dbReference type="Proteomes" id="UP000095283">
    <property type="component" value="Unplaced"/>
</dbReference>
<dbReference type="PANTHER" id="PTHR11629:SF56">
    <property type="entry name" value="V-TYPE PROTON ATPASE 116 KDA SUBUNIT A 4"/>
    <property type="match status" value="1"/>
</dbReference>
<keyword evidence="7 9" id="KW-0406">Ion transport</keyword>
<evidence type="ECO:0000256" key="3">
    <source>
        <dbReference type="ARBA" id="ARBA00022448"/>
    </source>
</evidence>
<reference evidence="11" key="1">
    <citation type="submission" date="2016-11" db="UniProtKB">
        <authorList>
            <consortium name="WormBaseParasite"/>
        </authorList>
    </citation>
    <scope>IDENTIFICATION</scope>
</reference>
<dbReference type="GO" id="GO:0051117">
    <property type="term" value="F:ATPase binding"/>
    <property type="evidence" value="ECO:0007669"/>
    <property type="project" value="TreeGrafter"/>
</dbReference>
<dbReference type="WBParaSite" id="Hba_17533">
    <property type="protein sequence ID" value="Hba_17533"/>
    <property type="gene ID" value="Hba_17533"/>
</dbReference>
<keyword evidence="5 9" id="KW-0375">Hydrogen ion transport</keyword>
<feature type="transmembrane region" description="Helical" evidence="9">
    <location>
        <begin position="663"/>
        <end position="682"/>
    </location>
</feature>
<evidence type="ECO:0000256" key="9">
    <source>
        <dbReference type="RuleBase" id="RU361189"/>
    </source>
</evidence>
<sequence length="686" mass="78842">MEDEAIYNIEAVENDVSTFIYIYLNVLIMNILDPILKCVFIVFFKGESLKLIVDKVCEGFNARQYPCPKTSKERQAALFESIARIRDLQIVIDSTLKHRHQVCNFLKCINIIYLYVNSKYYQILTDVADDLPRWLKKVHLQKAIYHTLNMFTVDTNGFLAAECWIPENEIDNVHVALNEGLKSSGTDVSPILNEIQPQNPPPTYHRTNKFTSVFQSIVDSYGIASYREVNPARYTIITFPFLFAVMFGDAAHGLILLLIGIFFIKNETKIMQKRIRDEVSLDFSLFLVLLFIQNRLIFNTFFGGRYIIVLMGAFSIYTGMIYNDTFAKSIAVFNSSWTNPYSHVEIESWNAPRNELSAKQMLVTFDPAKAYQKDLGPYPFGVDPIWNIAENKLSFLNSMKMKVSIIIGVLQMTFGVLLSFLNHFIFRFFKSTVDIIANFIPQIIFLSCIFIYLCGQIVMKWIFFSVEEGDVLGFNYPGSHCAPSLLIGLIDMFMLKNKPIGYYDTNSTTPYHTCYLNQWYPNQSFIEHCLIVTSLCCIPVMLVGKPLAAYIKNKQLAGRRKFLNGILGDDSEHLMAIDRTLHEHSLGDIIVHQAIHTIEFVLGCISHTASYLRLWALSLAHAQLSEVMWHMVLIKGMALQEGSFLGAVAAYVVRIFFHIFKIPLLKFFLFFRFSFFSLYCLCRFLF</sequence>
<comment type="subcellular location">
    <subcellularLocation>
        <location evidence="1">Membrane</location>
        <topology evidence="1">Multi-pass membrane protein</topology>
    </subcellularLocation>
</comment>
<dbReference type="PIRSF" id="PIRSF001293">
    <property type="entry name" value="ATP6V0A1"/>
    <property type="match status" value="1"/>
</dbReference>
<dbReference type="GO" id="GO:0000220">
    <property type="term" value="C:vacuolar proton-transporting V-type ATPase, V0 domain"/>
    <property type="evidence" value="ECO:0007669"/>
    <property type="project" value="InterPro"/>
</dbReference>
<feature type="transmembrane region" description="Helical" evidence="9">
    <location>
        <begin position="304"/>
        <end position="322"/>
    </location>
</feature>
<feature type="transmembrane region" description="Helical" evidence="9">
    <location>
        <begin position="435"/>
        <end position="455"/>
    </location>
</feature>
<feature type="transmembrane region" description="Helical" evidence="9">
    <location>
        <begin position="403"/>
        <end position="429"/>
    </location>
</feature>
<dbReference type="PANTHER" id="PTHR11629">
    <property type="entry name" value="VACUOLAR PROTON ATPASES"/>
    <property type="match status" value="1"/>
</dbReference>
<keyword evidence="3 9" id="KW-0813">Transport</keyword>
<evidence type="ECO:0000256" key="2">
    <source>
        <dbReference type="ARBA" id="ARBA00009904"/>
    </source>
</evidence>
<evidence type="ECO:0000256" key="8">
    <source>
        <dbReference type="ARBA" id="ARBA00023136"/>
    </source>
</evidence>
<evidence type="ECO:0000256" key="5">
    <source>
        <dbReference type="ARBA" id="ARBA00022781"/>
    </source>
</evidence>
<evidence type="ECO:0000256" key="7">
    <source>
        <dbReference type="ARBA" id="ARBA00023065"/>
    </source>
</evidence>
<dbReference type="InterPro" id="IPR002490">
    <property type="entry name" value="V-ATPase_116kDa_su"/>
</dbReference>
<evidence type="ECO:0000256" key="4">
    <source>
        <dbReference type="ARBA" id="ARBA00022692"/>
    </source>
</evidence>
<evidence type="ECO:0000313" key="10">
    <source>
        <dbReference type="Proteomes" id="UP000095283"/>
    </source>
</evidence>
<name>A0A1I7XIJ9_HETBA</name>
<evidence type="ECO:0000256" key="6">
    <source>
        <dbReference type="ARBA" id="ARBA00022989"/>
    </source>
</evidence>
<proteinExistence type="inferred from homology"/>
<feature type="transmembrane region" description="Helical" evidence="9">
    <location>
        <begin position="638"/>
        <end position="657"/>
    </location>
</feature>